<gene>
    <name evidence="2" type="ORF">GCM10022380_03050</name>
</gene>
<keyword evidence="2" id="KW-0378">Hydrolase</keyword>
<dbReference type="EMBL" id="BAABCM010000001">
    <property type="protein sequence ID" value="GAA3790063.1"/>
    <property type="molecule type" value="Genomic_DNA"/>
</dbReference>
<dbReference type="Proteomes" id="UP001501624">
    <property type="component" value="Unassembled WGS sequence"/>
</dbReference>
<dbReference type="InterPro" id="IPR050266">
    <property type="entry name" value="AB_hydrolase_sf"/>
</dbReference>
<keyword evidence="3" id="KW-1185">Reference proteome</keyword>
<accession>A0ABP7HBD2</accession>
<proteinExistence type="predicted"/>
<name>A0ABP7HBD2_9PSEU</name>
<dbReference type="PANTHER" id="PTHR43798:SF33">
    <property type="entry name" value="HYDROLASE, PUTATIVE (AFU_ORTHOLOGUE AFUA_2G14860)-RELATED"/>
    <property type="match status" value="1"/>
</dbReference>
<dbReference type="Gene3D" id="3.40.50.1820">
    <property type="entry name" value="alpha/beta hydrolase"/>
    <property type="match status" value="1"/>
</dbReference>
<evidence type="ECO:0000259" key="1">
    <source>
        <dbReference type="Pfam" id="PF00561"/>
    </source>
</evidence>
<evidence type="ECO:0000313" key="3">
    <source>
        <dbReference type="Proteomes" id="UP001501624"/>
    </source>
</evidence>
<dbReference type="Pfam" id="PF00561">
    <property type="entry name" value="Abhydrolase_1"/>
    <property type="match status" value="1"/>
</dbReference>
<protein>
    <submittedName>
        <fullName evidence="2">Alpha/beta fold hydrolase</fullName>
    </submittedName>
</protein>
<dbReference type="InterPro" id="IPR000073">
    <property type="entry name" value="AB_hydrolase_1"/>
</dbReference>
<dbReference type="PRINTS" id="PR00111">
    <property type="entry name" value="ABHYDROLASE"/>
</dbReference>
<feature type="domain" description="AB hydrolase-1" evidence="1">
    <location>
        <begin position="28"/>
        <end position="222"/>
    </location>
</feature>
<comment type="caution">
    <text evidence="2">The sequence shown here is derived from an EMBL/GenBank/DDBJ whole genome shotgun (WGS) entry which is preliminary data.</text>
</comment>
<reference evidence="3" key="1">
    <citation type="journal article" date="2019" name="Int. J. Syst. Evol. Microbiol.">
        <title>The Global Catalogue of Microorganisms (GCM) 10K type strain sequencing project: providing services to taxonomists for standard genome sequencing and annotation.</title>
        <authorList>
            <consortium name="The Broad Institute Genomics Platform"/>
            <consortium name="The Broad Institute Genome Sequencing Center for Infectious Disease"/>
            <person name="Wu L."/>
            <person name="Ma J."/>
        </authorList>
    </citation>
    <scope>NUCLEOTIDE SEQUENCE [LARGE SCALE GENOMIC DNA]</scope>
    <source>
        <strain evidence="3">JCM 17017</strain>
    </source>
</reference>
<dbReference type="RefSeq" id="WP_237335189.1">
    <property type="nucleotide sequence ID" value="NZ_BAABCM010000001.1"/>
</dbReference>
<dbReference type="PANTHER" id="PTHR43798">
    <property type="entry name" value="MONOACYLGLYCEROL LIPASE"/>
    <property type="match status" value="1"/>
</dbReference>
<sequence length="271" mass="28722">MTDVHAVRYGYAATPGGQVHYAEQGDGPAVVLLHQTPRSLDEFRELQPLLATQHRTIAIDMPGFGNSTPLPAPQRIEDYARGTLAALDALGVRQAAVLGHHTGGVVAVEIAAAAPDRVSALVLSSTPWADAAYRASHAAGPGVDDAPRDPGGAHLLTWWDQRRPYYPPGATALLDRFVRDALAPGVDPREGHLACARYEMEHRIKLVEAPVLIVGATGDPFSMPALEPLARNLTGAAALHRAVIDGTVALMEDKAEDVAAAVLPFLRSAVR</sequence>
<dbReference type="GO" id="GO:0016787">
    <property type="term" value="F:hydrolase activity"/>
    <property type="evidence" value="ECO:0007669"/>
    <property type="project" value="UniProtKB-KW"/>
</dbReference>
<evidence type="ECO:0000313" key="2">
    <source>
        <dbReference type="EMBL" id="GAA3790063.1"/>
    </source>
</evidence>
<dbReference type="InterPro" id="IPR029058">
    <property type="entry name" value="AB_hydrolase_fold"/>
</dbReference>
<organism evidence="2 3">
    <name type="scientific">Amycolatopsis tucumanensis</name>
    <dbReference type="NCBI Taxonomy" id="401106"/>
    <lineage>
        <taxon>Bacteria</taxon>
        <taxon>Bacillati</taxon>
        <taxon>Actinomycetota</taxon>
        <taxon>Actinomycetes</taxon>
        <taxon>Pseudonocardiales</taxon>
        <taxon>Pseudonocardiaceae</taxon>
        <taxon>Amycolatopsis</taxon>
    </lineage>
</organism>
<dbReference type="SUPFAM" id="SSF53474">
    <property type="entry name" value="alpha/beta-Hydrolases"/>
    <property type="match status" value="1"/>
</dbReference>